<comment type="catalytic activity">
    <reaction evidence="15">
        <text>L-cysteinyl-[protein] + hexadecanoyl-CoA = S-hexadecanoyl-L-cysteinyl-[protein] + CoA</text>
        <dbReference type="Rhea" id="RHEA:36683"/>
        <dbReference type="Rhea" id="RHEA-COMP:10131"/>
        <dbReference type="Rhea" id="RHEA-COMP:11032"/>
        <dbReference type="ChEBI" id="CHEBI:29950"/>
        <dbReference type="ChEBI" id="CHEBI:57287"/>
        <dbReference type="ChEBI" id="CHEBI:57379"/>
        <dbReference type="ChEBI" id="CHEBI:74151"/>
        <dbReference type="EC" id="2.3.1.225"/>
    </reaction>
    <physiologicalReaction direction="left-to-right" evidence="15">
        <dbReference type="Rhea" id="RHEA:36684"/>
    </physiologicalReaction>
</comment>
<feature type="compositionally biased region" description="Basic and acidic residues" evidence="17">
    <location>
        <begin position="58"/>
        <end position="72"/>
    </location>
</feature>
<dbReference type="PANTHER" id="PTHR22883:SF466">
    <property type="entry name" value="PALMITOYLTRANSFERASE ZDHHC4"/>
    <property type="match status" value="1"/>
</dbReference>
<comment type="similarity">
    <text evidence="4 16">Belongs to the DHHC palmitoyltransferase family.</text>
</comment>
<protein>
    <recommendedName>
        <fullName evidence="16">Palmitoyltransferase</fullName>
        <ecNumber evidence="16">2.3.1.225</ecNumber>
    </recommendedName>
</protein>
<evidence type="ECO:0000256" key="6">
    <source>
        <dbReference type="ARBA" id="ARBA00022679"/>
    </source>
</evidence>
<evidence type="ECO:0000256" key="4">
    <source>
        <dbReference type="ARBA" id="ARBA00008574"/>
    </source>
</evidence>
<evidence type="ECO:0000256" key="12">
    <source>
        <dbReference type="ARBA" id="ARBA00023139"/>
    </source>
</evidence>
<keyword evidence="5" id="KW-1003">Cell membrane</keyword>
<reference evidence="19 20" key="1">
    <citation type="journal article" date="2022" name="Gigascience">
        <title>A chromosome-level genome assembly and annotation of the desert horned lizard, Phrynosoma platyrhinos, provides insight into chromosomal rearrangements among reptiles.</title>
        <authorList>
            <person name="Koochekian N."/>
            <person name="Ascanio A."/>
            <person name="Farleigh K."/>
            <person name="Card D.C."/>
            <person name="Schield D.R."/>
            <person name="Castoe T.A."/>
            <person name="Jezkova T."/>
        </authorList>
    </citation>
    <scope>NUCLEOTIDE SEQUENCE [LARGE SCALE GENOMIC DNA]</scope>
    <source>
        <strain evidence="19">NK-2021</strain>
    </source>
</reference>
<evidence type="ECO:0000256" key="3">
    <source>
        <dbReference type="ARBA" id="ARBA00004653"/>
    </source>
</evidence>
<keyword evidence="14 16" id="KW-0012">Acyltransferase</keyword>
<keyword evidence="7 16" id="KW-0812">Transmembrane</keyword>
<evidence type="ECO:0000256" key="10">
    <source>
        <dbReference type="ARBA" id="ARBA00023034"/>
    </source>
</evidence>
<evidence type="ECO:0000313" key="20">
    <source>
        <dbReference type="Proteomes" id="UP000826234"/>
    </source>
</evidence>
<keyword evidence="10" id="KW-0333">Golgi apparatus</keyword>
<evidence type="ECO:0000256" key="9">
    <source>
        <dbReference type="ARBA" id="ARBA00022989"/>
    </source>
</evidence>
<dbReference type="Pfam" id="PF01529">
    <property type="entry name" value="DHHC"/>
    <property type="match status" value="1"/>
</dbReference>
<feature type="transmembrane region" description="Helical" evidence="16">
    <location>
        <begin position="222"/>
        <end position="245"/>
    </location>
</feature>
<feature type="transmembrane region" description="Helical" evidence="16">
    <location>
        <begin position="284"/>
        <end position="310"/>
    </location>
</feature>
<evidence type="ECO:0000256" key="8">
    <source>
        <dbReference type="ARBA" id="ARBA00022824"/>
    </source>
</evidence>
<feature type="non-terminal residue" evidence="19">
    <location>
        <position position="1"/>
    </location>
</feature>
<evidence type="ECO:0000256" key="17">
    <source>
        <dbReference type="SAM" id="MobiDB-lite"/>
    </source>
</evidence>
<feature type="domain" description="Palmitoyltransferase DHHC" evidence="18">
    <location>
        <begin position="190"/>
        <end position="321"/>
    </location>
</feature>
<dbReference type="EC" id="2.3.1.225" evidence="16"/>
<evidence type="ECO:0000256" key="2">
    <source>
        <dbReference type="ARBA" id="ARBA00004651"/>
    </source>
</evidence>
<keyword evidence="6 16" id="KW-0808">Transferase</keyword>
<accession>A0ABQ7TQM0</accession>
<sequence length="365" mass="42234">KYLQRKRNQTMTLRTIRVRNSSVIWDWKPLRRISTCQELNWIRCQPWPAVRKSKKTLMQKEKSLRGVERDSDPTPGIKDQKRRQRNGLFMVLHLILEALVYGEYTWEVFGYCKELEFGIPLLLLPYLLLTVNAVVFILCSKTDPGTVTKSNQSLFLSAYPYDGVMFEKGVECLTCKGLFLENQNVTTILWLHSGVCNGCVHRFDHHCVWVNNCIGAFNARYFLVYLLTLTAMAASIAVLTAAFFIQVVNLSNLMLGYYTDEHGQEHPVDAFFLIQHLFLTFPRIVFMLGFVVVLSVILAAYFCFALYLVLTNQTSNEWFKSARHKCSCSQPCNEHPNYRNIYSRGVWNNITEIAKPLMSPAKKRR</sequence>
<organism evidence="19 20">
    <name type="scientific">Phrynosoma platyrhinos</name>
    <name type="common">Desert horned lizard</name>
    <dbReference type="NCBI Taxonomy" id="52577"/>
    <lineage>
        <taxon>Eukaryota</taxon>
        <taxon>Metazoa</taxon>
        <taxon>Chordata</taxon>
        <taxon>Craniata</taxon>
        <taxon>Vertebrata</taxon>
        <taxon>Euteleostomi</taxon>
        <taxon>Lepidosauria</taxon>
        <taxon>Squamata</taxon>
        <taxon>Bifurcata</taxon>
        <taxon>Unidentata</taxon>
        <taxon>Episquamata</taxon>
        <taxon>Toxicofera</taxon>
        <taxon>Iguania</taxon>
        <taxon>Phrynosomatidae</taxon>
        <taxon>Phrynosomatinae</taxon>
        <taxon>Phrynosoma</taxon>
    </lineage>
</organism>
<evidence type="ECO:0000256" key="15">
    <source>
        <dbReference type="ARBA" id="ARBA00047790"/>
    </source>
</evidence>
<dbReference type="InterPro" id="IPR001594">
    <property type="entry name" value="Palmitoyltrfase_DHHC"/>
</dbReference>
<proteinExistence type="inferred from homology"/>
<feature type="transmembrane region" description="Helical" evidence="16">
    <location>
        <begin position="87"/>
        <end position="106"/>
    </location>
</feature>
<evidence type="ECO:0000256" key="7">
    <source>
        <dbReference type="ARBA" id="ARBA00022692"/>
    </source>
</evidence>
<keyword evidence="12" id="KW-0564">Palmitate</keyword>
<evidence type="ECO:0000313" key="19">
    <source>
        <dbReference type="EMBL" id="KAH0631730.1"/>
    </source>
</evidence>
<feature type="region of interest" description="Disordered" evidence="17">
    <location>
        <begin position="54"/>
        <end position="80"/>
    </location>
</feature>
<dbReference type="PANTHER" id="PTHR22883">
    <property type="entry name" value="ZINC FINGER DHHC DOMAIN CONTAINING PROTEIN"/>
    <property type="match status" value="1"/>
</dbReference>
<keyword evidence="13" id="KW-0449">Lipoprotein</keyword>
<keyword evidence="20" id="KW-1185">Reference proteome</keyword>
<evidence type="ECO:0000256" key="13">
    <source>
        <dbReference type="ARBA" id="ARBA00023288"/>
    </source>
</evidence>
<feature type="transmembrane region" description="Helical" evidence="16">
    <location>
        <begin position="118"/>
        <end position="139"/>
    </location>
</feature>
<dbReference type="InterPro" id="IPR039859">
    <property type="entry name" value="PFA4/ZDH16/20/ERF2-like"/>
</dbReference>
<keyword evidence="9 16" id="KW-1133">Transmembrane helix</keyword>
<name>A0ABQ7TQM0_PHRPL</name>
<comment type="domain">
    <text evidence="16">The DHHC domain is required for palmitoyltransferase activity.</text>
</comment>
<evidence type="ECO:0000256" key="1">
    <source>
        <dbReference type="ARBA" id="ARBA00004477"/>
    </source>
</evidence>
<evidence type="ECO:0000256" key="14">
    <source>
        <dbReference type="ARBA" id="ARBA00023315"/>
    </source>
</evidence>
<evidence type="ECO:0000256" key="5">
    <source>
        <dbReference type="ARBA" id="ARBA00022475"/>
    </source>
</evidence>
<keyword evidence="11 16" id="KW-0472">Membrane</keyword>
<comment type="subcellular location">
    <subcellularLocation>
        <location evidence="2">Cell membrane</location>
        <topology evidence="2">Multi-pass membrane protein</topology>
    </subcellularLocation>
    <subcellularLocation>
        <location evidence="1">Endoplasmic reticulum membrane</location>
        <topology evidence="1">Multi-pass membrane protein</topology>
    </subcellularLocation>
    <subcellularLocation>
        <location evidence="3">Golgi apparatus membrane</location>
        <topology evidence="3">Multi-pass membrane protein</topology>
    </subcellularLocation>
</comment>
<evidence type="ECO:0000259" key="18">
    <source>
        <dbReference type="Pfam" id="PF01529"/>
    </source>
</evidence>
<evidence type="ECO:0000256" key="16">
    <source>
        <dbReference type="RuleBase" id="RU079119"/>
    </source>
</evidence>
<evidence type="ECO:0000256" key="11">
    <source>
        <dbReference type="ARBA" id="ARBA00023136"/>
    </source>
</evidence>
<dbReference type="EMBL" id="JAIPUX010000026">
    <property type="protein sequence ID" value="KAH0631730.1"/>
    <property type="molecule type" value="Genomic_DNA"/>
</dbReference>
<keyword evidence="8" id="KW-0256">Endoplasmic reticulum</keyword>
<dbReference type="Proteomes" id="UP000826234">
    <property type="component" value="Unassembled WGS sequence"/>
</dbReference>
<dbReference type="PROSITE" id="PS50216">
    <property type="entry name" value="DHHC"/>
    <property type="match status" value="1"/>
</dbReference>
<comment type="caution">
    <text evidence="19">The sequence shown here is derived from an EMBL/GenBank/DDBJ whole genome shotgun (WGS) entry which is preliminary data.</text>
</comment>
<gene>
    <name evidence="19" type="ORF">JD844_019482</name>
</gene>